<dbReference type="STRING" id="1742359.GCA_001439625_03576"/>
<dbReference type="PANTHER" id="PTHR43265:SF1">
    <property type="entry name" value="ESTERASE ESTD"/>
    <property type="match status" value="1"/>
</dbReference>
<dbReference type="AlphaFoldDB" id="A0A5B8Z936"/>
<dbReference type="Gene3D" id="3.10.450.590">
    <property type="match status" value="1"/>
</dbReference>
<evidence type="ECO:0000313" key="4">
    <source>
        <dbReference type="Proteomes" id="UP000321555"/>
    </source>
</evidence>
<name>A0A5B8Z936_CYTDA</name>
<keyword evidence="4" id="KW-1185">Reference proteome</keyword>
<accession>A0A5B8Z936</accession>
<sequence length="580" mass="65450">MGKKVAKTISSLVLASSLGLTGVVSSFSLGEHRVSAEETIKEIDYEKRAKEFVEIARVNNWDAAYQQLSKNLQSVLSKDLLNSYWTNLLNLYGKITETKFKDLKNDGVHTKATFSMTAEKGPFELVILFNSEGKVDEFYTDMIYQPNSFLNPSYNHPENYTEKQVTIGEGEFSLPGVLTIPKGNGPFPVVVLVHGSGAHDMDETMYSIKPFRDIAVGLANEGIAVLRYDKRTKVHPIKSSLKPMFSIQEETVLDANLAVEKLKSLPEIDSKNIFVLGHSQGAFALPLIINNDKKQDIKGVIGAAGPAGKFQDLLLWQLDQAVERAEKMNMPKEQIEAMMEQFAPLKESLALLNDPKYSKENLPAVFKIGNPYWWFDIRDYVPTELAKEQTVPTLLLQGGKDIQVPASELDSWKTELKQRDNVEYKVYPDMYHMLADFPGQPNGQTEYMTPSNVSQQFISDIAKWVKTGSINSKPEEGNKPEETNPDVQKPTPKVYWDGLLMKKGQIGKVSISKPINLWKRQGDKLQFVRVLKPGEQYRVYRYDIKHGGQYGLGGDYYITNLKGYVDYKTPSKAKLRELHK</sequence>
<evidence type="ECO:0000256" key="1">
    <source>
        <dbReference type="SAM" id="MobiDB-lite"/>
    </source>
</evidence>
<proteinExistence type="predicted"/>
<feature type="region of interest" description="Disordered" evidence="1">
    <location>
        <begin position="470"/>
        <end position="490"/>
    </location>
</feature>
<dbReference type="KEGG" id="bda:FSZ17_20225"/>
<dbReference type="RefSeq" id="WP_057773735.1">
    <property type="nucleotide sequence ID" value="NZ_CP042593.1"/>
</dbReference>
<evidence type="ECO:0000313" key="3">
    <source>
        <dbReference type="EMBL" id="QED49401.1"/>
    </source>
</evidence>
<dbReference type="Proteomes" id="UP000321555">
    <property type="component" value="Chromosome"/>
</dbReference>
<evidence type="ECO:0000259" key="2">
    <source>
        <dbReference type="Pfam" id="PF12146"/>
    </source>
</evidence>
<feature type="compositionally biased region" description="Basic and acidic residues" evidence="1">
    <location>
        <begin position="473"/>
        <end position="482"/>
    </location>
</feature>
<dbReference type="SUPFAM" id="SSF53474">
    <property type="entry name" value="alpha/beta-Hydrolases"/>
    <property type="match status" value="1"/>
</dbReference>
<dbReference type="InterPro" id="IPR022742">
    <property type="entry name" value="Hydrolase_4"/>
</dbReference>
<organism evidence="3 4">
    <name type="scientific">Cytobacillus dafuensis</name>
    <name type="common">Bacillus dafuensis</name>
    <dbReference type="NCBI Taxonomy" id="1742359"/>
    <lineage>
        <taxon>Bacteria</taxon>
        <taxon>Bacillati</taxon>
        <taxon>Bacillota</taxon>
        <taxon>Bacilli</taxon>
        <taxon>Bacillales</taxon>
        <taxon>Bacillaceae</taxon>
        <taxon>Cytobacillus</taxon>
    </lineage>
</organism>
<dbReference type="PANTHER" id="PTHR43265">
    <property type="entry name" value="ESTERASE ESTD"/>
    <property type="match status" value="1"/>
</dbReference>
<reference evidence="4" key="1">
    <citation type="submission" date="2019-08" db="EMBL/GenBank/DDBJ databases">
        <authorList>
            <person name="Zheng X."/>
        </authorList>
    </citation>
    <scope>NUCLEOTIDE SEQUENCE [LARGE SCALE GENOMIC DNA]</scope>
    <source>
        <strain evidence="4">FJAT-25496</strain>
    </source>
</reference>
<gene>
    <name evidence="3" type="ORF">FSZ17_20225</name>
</gene>
<dbReference type="GO" id="GO:0052689">
    <property type="term" value="F:carboxylic ester hydrolase activity"/>
    <property type="evidence" value="ECO:0007669"/>
    <property type="project" value="TreeGrafter"/>
</dbReference>
<dbReference type="InterPro" id="IPR029058">
    <property type="entry name" value="AB_hydrolase_fold"/>
</dbReference>
<dbReference type="EMBL" id="CP042593">
    <property type="protein sequence ID" value="QED49401.1"/>
    <property type="molecule type" value="Genomic_DNA"/>
</dbReference>
<feature type="domain" description="Serine aminopeptidase S33" evidence="2">
    <location>
        <begin position="189"/>
        <end position="434"/>
    </location>
</feature>
<dbReference type="Gene3D" id="3.40.50.1820">
    <property type="entry name" value="alpha/beta hydrolase"/>
    <property type="match status" value="1"/>
</dbReference>
<dbReference type="Pfam" id="PF12146">
    <property type="entry name" value="Hydrolase_4"/>
    <property type="match status" value="1"/>
</dbReference>
<dbReference type="OrthoDB" id="9809549at2"/>
<protein>
    <recommendedName>
        <fullName evidence="2">Serine aminopeptidase S33 domain-containing protein</fullName>
    </recommendedName>
</protein>
<dbReference type="InterPro" id="IPR053145">
    <property type="entry name" value="AB_hydrolase_Est10"/>
</dbReference>